<keyword evidence="2 4" id="KW-0238">DNA-binding</keyword>
<dbReference type="PANTHER" id="PTHR30055:SF234">
    <property type="entry name" value="HTH-TYPE TRANSCRIPTIONAL REGULATOR BETI"/>
    <property type="match status" value="1"/>
</dbReference>
<name>A0A0D5LQD2_MAREN</name>
<dbReference type="OrthoDB" id="2356263at2"/>
<dbReference type="PATRIC" id="fig|1486262.3.peg.2125"/>
<dbReference type="PANTHER" id="PTHR30055">
    <property type="entry name" value="HTH-TYPE TRANSCRIPTIONAL REGULATOR RUTR"/>
    <property type="match status" value="1"/>
</dbReference>
<dbReference type="InterPro" id="IPR036271">
    <property type="entry name" value="Tet_transcr_reg_TetR-rel_C_sf"/>
</dbReference>
<reference evidence="6 7" key="1">
    <citation type="journal article" date="2015" name="Genome Announc.">
        <title>Complete genome sequence of Martelella endophytica YC6887, which has antifungal activity associated with a halophyte.</title>
        <authorList>
            <person name="Khan A."/>
            <person name="Khan H."/>
            <person name="Chung E.J."/>
            <person name="Hossain M.T."/>
            <person name="Chung Y.R."/>
        </authorList>
    </citation>
    <scope>NUCLEOTIDE SEQUENCE [LARGE SCALE GENOMIC DNA]</scope>
    <source>
        <strain evidence="6">YC6887</strain>
    </source>
</reference>
<dbReference type="KEGG" id="mey:TM49_10270"/>
<accession>A0A0D5LQD2</accession>
<organism evidence="6 7">
    <name type="scientific">Martelella endophytica</name>
    <dbReference type="NCBI Taxonomy" id="1486262"/>
    <lineage>
        <taxon>Bacteria</taxon>
        <taxon>Pseudomonadati</taxon>
        <taxon>Pseudomonadota</taxon>
        <taxon>Alphaproteobacteria</taxon>
        <taxon>Hyphomicrobiales</taxon>
        <taxon>Aurantimonadaceae</taxon>
        <taxon>Martelella</taxon>
    </lineage>
</organism>
<evidence type="ECO:0000256" key="4">
    <source>
        <dbReference type="PROSITE-ProRule" id="PRU00335"/>
    </source>
</evidence>
<keyword evidence="1" id="KW-0805">Transcription regulation</keyword>
<dbReference type="RefSeq" id="WP_045681046.1">
    <property type="nucleotide sequence ID" value="NZ_CP010803.1"/>
</dbReference>
<dbReference type="InterPro" id="IPR001647">
    <property type="entry name" value="HTH_TetR"/>
</dbReference>
<feature type="domain" description="HTH tetR-type" evidence="5">
    <location>
        <begin position="9"/>
        <end position="69"/>
    </location>
</feature>
<evidence type="ECO:0000313" key="7">
    <source>
        <dbReference type="Proteomes" id="UP000032611"/>
    </source>
</evidence>
<dbReference type="AlphaFoldDB" id="A0A0D5LQD2"/>
<dbReference type="PROSITE" id="PS50977">
    <property type="entry name" value="HTH_TETR_2"/>
    <property type="match status" value="1"/>
</dbReference>
<sequence length="220" mass="24354">MTETLQGAAATRQAIIDTALRLFGEYGYNAVSTRKIAEHANANIGSIAYHFGGKPGLLRACALYVIEAAEESLGKGILDAIPDDMLPEEARTDLIHTVLLMVTPITGRDDAEAISTFMMRHLAQPSDAFDLIYDQYLAPLHKHLQQLLARAAHRDPESEETRVLTFTLLGQSMYFRLCRHIVRRSMHWESFGPAECSQVRAALEISINSLIDAYALEPAA</sequence>
<dbReference type="InterPro" id="IPR050109">
    <property type="entry name" value="HTH-type_TetR-like_transc_reg"/>
</dbReference>
<dbReference type="SUPFAM" id="SSF48498">
    <property type="entry name" value="Tetracyclin repressor-like, C-terminal domain"/>
    <property type="match status" value="1"/>
</dbReference>
<keyword evidence="7" id="KW-1185">Reference proteome</keyword>
<evidence type="ECO:0000313" key="6">
    <source>
        <dbReference type="EMBL" id="AJY45967.1"/>
    </source>
</evidence>
<dbReference type="InterPro" id="IPR009057">
    <property type="entry name" value="Homeodomain-like_sf"/>
</dbReference>
<dbReference type="PRINTS" id="PR00455">
    <property type="entry name" value="HTHTETR"/>
</dbReference>
<dbReference type="InterPro" id="IPR015292">
    <property type="entry name" value="Tscrpt_reg_YbiH_C"/>
</dbReference>
<protein>
    <recommendedName>
        <fullName evidence="5">HTH tetR-type domain-containing protein</fullName>
    </recommendedName>
</protein>
<dbReference type="Pfam" id="PF00440">
    <property type="entry name" value="TetR_N"/>
    <property type="match status" value="1"/>
</dbReference>
<dbReference type="Proteomes" id="UP000032611">
    <property type="component" value="Chromosome"/>
</dbReference>
<dbReference type="Gene3D" id="1.10.10.60">
    <property type="entry name" value="Homeodomain-like"/>
    <property type="match status" value="1"/>
</dbReference>
<dbReference type="GO" id="GO:0000976">
    <property type="term" value="F:transcription cis-regulatory region binding"/>
    <property type="evidence" value="ECO:0007669"/>
    <property type="project" value="TreeGrafter"/>
</dbReference>
<evidence type="ECO:0000256" key="2">
    <source>
        <dbReference type="ARBA" id="ARBA00023125"/>
    </source>
</evidence>
<keyword evidence="3" id="KW-0804">Transcription</keyword>
<evidence type="ECO:0000259" key="5">
    <source>
        <dbReference type="PROSITE" id="PS50977"/>
    </source>
</evidence>
<dbReference type="SUPFAM" id="SSF46689">
    <property type="entry name" value="Homeodomain-like"/>
    <property type="match status" value="1"/>
</dbReference>
<dbReference type="EMBL" id="CP010803">
    <property type="protein sequence ID" value="AJY45967.1"/>
    <property type="molecule type" value="Genomic_DNA"/>
</dbReference>
<proteinExistence type="predicted"/>
<dbReference type="GO" id="GO:0003700">
    <property type="term" value="F:DNA-binding transcription factor activity"/>
    <property type="evidence" value="ECO:0007669"/>
    <property type="project" value="TreeGrafter"/>
</dbReference>
<dbReference type="Pfam" id="PF09209">
    <property type="entry name" value="CecR_C"/>
    <property type="match status" value="1"/>
</dbReference>
<gene>
    <name evidence="6" type="ORF">TM49_10270</name>
</gene>
<evidence type="ECO:0000256" key="3">
    <source>
        <dbReference type="ARBA" id="ARBA00023163"/>
    </source>
</evidence>
<dbReference type="Gene3D" id="1.10.357.10">
    <property type="entry name" value="Tetracycline Repressor, domain 2"/>
    <property type="match status" value="1"/>
</dbReference>
<feature type="DNA-binding region" description="H-T-H motif" evidence="4">
    <location>
        <begin position="32"/>
        <end position="51"/>
    </location>
</feature>
<evidence type="ECO:0000256" key="1">
    <source>
        <dbReference type="ARBA" id="ARBA00023015"/>
    </source>
</evidence>
<dbReference type="HOGENOM" id="CLU_069356_16_0_5"/>